<dbReference type="PROSITE" id="PS00216">
    <property type="entry name" value="SUGAR_TRANSPORT_1"/>
    <property type="match status" value="1"/>
</dbReference>
<dbReference type="PANTHER" id="PTHR43129">
    <property type="entry name" value="FOSMIDOMYCIN RESISTANCE PROTEIN"/>
    <property type="match status" value="1"/>
</dbReference>
<dbReference type="InterPro" id="IPR036259">
    <property type="entry name" value="MFS_trans_sf"/>
</dbReference>
<gene>
    <name evidence="8" type="ORF">ACFFK0_09555</name>
</gene>
<dbReference type="EMBL" id="JBHLWN010000031">
    <property type="protein sequence ID" value="MFC0212709.1"/>
    <property type="molecule type" value="Genomic_DNA"/>
</dbReference>
<keyword evidence="5 6" id="KW-0472">Membrane</keyword>
<proteinExistence type="predicted"/>
<dbReference type="CDD" id="cd17478">
    <property type="entry name" value="MFS_FsR"/>
    <property type="match status" value="1"/>
</dbReference>
<accession>A0ABV6DJA2</accession>
<feature type="transmembrane region" description="Helical" evidence="6">
    <location>
        <begin position="301"/>
        <end position="319"/>
    </location>
</feature>
<dbReference type="RefSeq" id="WP_377469912.1">
    <property type="nucleotide sequence ID" value="NZ_JBHLWN010000031.1"/>
</dbReference>
<evidence type="ECO:0000256" key="1">
    <source>
        <dbReference type="ARBA" id="ARBA00004651"/>
    </source>
</evidence>
<dbReference type="InterPro" id="IPR005829">
    <property type="entry name" value="Sugar_transporter_CS"/>
</dbReference>
<reference evidence="8 9" key="1">
    <citation type="submission" date="2024-09" db="EMBL/GenBank/DDBJ databases">
        <authorList>
            <person name="Sun Q."/>
            <person name="Mori K."/>
        </authorList>
    </citation>
    <scope>NUCLEOTIDE SEQUENCE [LARGE SCALE GENOMIC DNA]</scope>
    <source>
        <strain evidence="8 9">CCM 7759</strain>
    </source>
</reference>
<dbReference type="Pfam" id="PF07690">
    <property type="entry name" value="MFS_1"/>
    <property type="match status" value="1"/>
</dbReference>
<feature type="transmembrane region" description="Helical" evidence="6">
    <location>
        <begin position="357"/>
        <end position="380"/>
    </location>
</feature>
<keyword evidence="9" id="KW-1185">Reference proteome</keyword>
<organism evidence="8 9">
    <name type="scientific">Paenibacillus chartarius</name>
    <dbReference type="NCBI Taxonomy" id="747481"/>
    <lineage>
        <taxon>Bacteria</taxon>
        <taxon>Bacillati</taxon>
        <taxon>Bacillota</taxon>
        <taxon>Bacilli</taxon>
        <taxon>Bacillales</taxon>
        <taxon>Paenibacillaceae</taxon>
        <taxon>Paenibacillus</taxon>
    </lineage>
</organism>
<dbReference type="PANTHER" id="PTHR43129:SF1">
    <property type="entry name" value="FOSMIDOMYCIN RESISTANCE PROTEIN"/>
    <property type="match status" value="1"/>
</dbReference>
<comment type="subcellular location">
    <subcellularLocation>
        <location evidence="1">Cell membrane</location>
        <topology evidence="1">Multi-pass membrane protein</topology>
    </subcellularLocation>
</comment>
<dbReference type="Gene3D" id="1.20.1250.20">
    <property type="entry name" value="MFS general substrate transporter like domains"/>
    <property type="match status" value="2"/>
</dbReference>
<evidence type="ECO:0000313" key="8">
    <source>
        <dbReference type="EMBL" id="MFC0212709.1"/>
    </source>
</evidence>
<evidence type="ECO:0000256" key="4">
    <source>
        <dbReference type="ARBA" id="ARBA00022989"/>
    </source>
</evidence>
<dbReference type="InterPro" id="IPR011701">
    <property type="entry name" value="MFS"/>
</dbReference>
<keyword evidence="2" id="KW-0813">Transport</keyword>
<dbReference type="SUPFAM" id="SSF103473">
    <property type="entry name" value="MFS general substrate transporter"/>
    <property type="match status" value="1"/>
</dbReference>
<dbReference type="PROSITE" id="PS50850">
    <property type="entry name" value="MFS"/>
    <property type="match status" value="1"/>
</dbReference>
<feature type="transmembrane region" description="Helical" evidence="6">
    <location>
        <begin position="325"/>
        <end position="345"/>
    </location>
</feature>
<evidence type="ECO:0000256" key="5">
    <source>
        <dbReference type="ARBA" id="ARBA00023136"/>
    </source>
</evidence>
<sequence length="418" mass="44843">MSSSTTAAAAGATSTLQPGGSAKPTMYRILLSISIVHLLNDSMQSVIPSIAGVLEESLKLSMSQIGWLLFAINFTSSVMQPVVGMYTDRRPSPFMLPMGMAFSLIGMLTLAFAPSYMTVMIAVIFVGLGSAAFHPEGSRVSSMAAGSRRGLAQSIFQVGGNVGQSLAPLFAKFIFIPLGQFGAVYFTAVAAAAIAVQMYVASWYRGVLASGGRTARKAVTRTIDPARKKQLQFAIIVLILLVFCRSWYNAMITGYYQFFLRDHYGVTLSDAQTYIFLFSIAGAVSTFFGGPLADRFGRKNVIWFSMIGSAPLAILLPYVSLTWAYVLLIVIGLILLSSFSVTVVYAQELFPGKVGTVSGLIVGLAFGLGGIGALAFGYLIELYGLKSVMIASSFLPILGILTFLLPSDRTIREWTKDV</sequence>
<dbReference type="Proteomes" id="UP001589776">
    <property type="component" value="Unassembled WGS sequence"/>
</dbReference>
<evidence type="ECO:0000256" key="2">
    <source>
        <dbReference type="ARBA" id="ARBA00022448"/>
    </source>
</evidence>
<feature type="transmembrane region" description="Helical" evidence="6">
    <location>
        <begin position="182"/>
        <end position="204"/>
    </location>
</feature>
<feature type="transmembrane region" description="Helical" evidence="6">
    <location>
        <begin position="231"/>
        <end position="251"/>
    </location>
</feature>
<evidence type="ECO:0000256" key="6">
    <source>
        <dbReference type="SAM" id="Phobius"/>
    </source>
</evidence>
<feature type="domain" description="Major facilitator superfamily (MFS) profile" evidence="7">
    <location>
        <begin position="29"/>
        <end position="410"/>
    </location>
</feature>
<evidence type="ECO:0000259" key="7">
    <source>
        <dbReference type="PROSITE" id="PS50850"/>
    </source>
</evidence>
<feature type="transmembrane region" description="Helical" evidence="6">
    <location>
        <begin position="271"/>
        <end position="289"/>
    </location>
</feature>
<keyword evidence="4 6" id="KW-1133">Transmembrane helix</keyword>
<name>A0ABV6DJA2_9BACL</name>
<dbReference type="InterPro" id="IPR020846">
    <property type="entry name" value="MFS_dom"/>
</dbReference>
<comment type="caution">
    <text evidence="8">The sequence shown here is derived from an EMBL/GenBank/DDBJ whole genome shotgun (WGS) entry which is preliminary data.</text>
</comment>
<evidence type="ECO:0000313" key="9">
    <source>
        <dbReference type="Proteomes" id="UP001589776"/>
    </source>
</evidence>
<evidence type="ECO:0000256" key="3">
    <source>
        <dbReference type="ARBA" id="ARBA00022692"/>
    </source>
</evidence>
<keyword evidence="3 6" id="KW-0812">Transmembrane</keyword>
<protein>
    <submittedName>
        <fullName evidence="8">MFS transporter</fullName>
    </submittedName>
</protein>
<feature type="transmembrane region" description="Helical" evidence="6">
    <location>
        <begin position="386"/>
        <end position="406"/>
    </location>
</feature>